<evidence type="ECO:0000259" key="1">
    <source>
        <dbReference type="Pfam" id="PF02602"/>
    </source>
</evidence>
<dbReference type="GO" id="GO:0033014">
    <property type="term" value="P:tetrapyrrole biosynthetic process"/>
    <property type="evidence" value="ECO:0007669"/>
    <property type="project" value="InterPro"/>
</dbReference>
<accession>C7DH17</accession>
<proteinExistence type="predicted"/>
<dbReference type="EMBL" id="GG697240">
    <property type="protein sequence ID" value="EET89919.1"/>
    <property type="molecule type" value="Genomic_DNA"/>
</dbReference>
<dbReference type="InterPro" id="IPR036108">
    <property type="entry name" value="4pyrrol_syn_uPrphyn_synt_sf"/>
</dbReference>
<sequence length="237" mass="25685">MKGTKPRVLVLRSSENLAETCAELRKASIECIPVEAIRAEAVAQEGRLMRSMIASADYVIFTSKNSIAFSKSYFSGVYAGHKFLTCGISTKTFAEESGFRVSYAPKTGGINAVIKWLKAKRPGPVLCISGESSSNDFLQVLLRGFTVIEVGVYRIKRLRPKIPAEAITGISHVLFFSSAEVDVFRDAVASHNGLDFDSVSAVCIGRKTFERAAAIFRKPVLSRQNGIAGAIEAIKNG</sequence>
<name>C7DH17_MICA2</name>
<reference evidence="2 3" key="1">
    <citation type="journal article" date="2009" name="Genome Biol.">
        <title>Community-wide analysis of microbial genome sequence signatures.</title>
        <authorList>
            <person name="Dick G.J."/>
            <person name="Andersson A.F."/>
            <person name="Baker B.J."/>
            <person name="Simmons S.L."/>
            <person name="Thomas B.C."/>
            <person name="Yelton A.P."/>
            <person name="Banfield J.F."/>
        </authorList>
    </citation>
    <scope>NUCLEOTIDE SEQUENCE [LARGE SCALE GENOMIC DNA]</scope>
    <source>
        <strain evidence="2">ARMAN-2</strain>
    </source>
</reference>
<dbReference type="Proteomes" id="UP000332487">
    <property type="component" value="Unassembled WGS sequence"/>
</dbReference>
<protein>
    <submittedName>
        <fullName evidence="2">Uroporphyrinogen III synthase HEM4</fullName>
    </submittedName>
</protein>
<organism evidence="2 3">
    <name type="scientific">Candidatus Micrarchaeum acidiphilum ARMAN-2</name>
    <dbReference type="NCBI Taxonomy" id="425595"/>
    <lineage>
        <taxon>Archaea</taxon>
        <taxon>Candidatus Micrarchaeota</taxon>
        <taxon>Candidatus Micrarchaeia</taxon>
        <taxon>Candidatus Micrarchaeales</taxon>
        <taxon>Candidatus Micrarchaeaceae</taxon>
        <taxon>Candidatus Micrarchaeum</taxon>
    </lineage>
</organism>
<evidence type="ECO:0000313" key="3">
    <source>
        <dbReference type="Proteomes" id="UP000332487"/>
    </source>
</evidence>
<dbReference type="SUPFAM" id="SSF69618">
    <property type="entry name" value="HemD-like"/>
    <property type="match status" value="1"/>
</dbReference>
<dbReference type="AlphaFoldDB" id="C7DH17"/>
<feature type="domain" description="Tetrapyrrole biosynthesis uroporphyrinogen III synthase" evidence="1">
    <location>
        <begin position="22"/>
        <end position="213"/>
    </location>
</feature>
<dbReference type="Pfam" id="PF02602">
    <property type="entry name" value="HEM4"/>
    <property type="match status" value="1"/>
</dbReference>
<dbReference type="GO" id="GO:0004852">
    <property type="term" value="F:uroporphyrinogen-III synthase activity"/>
    <property type="evidence" value="ECO:0007669"/>
    <property type="project" value="InterPro"/>
</dbReference>
<gene>
    <name evidence="2" type="ORF">UNLARM2_0363</name>
</gene>
<keyword evidence="3" id="KW-1185">Reference proteome</keyword>
<dbReference type="Gene3D" id="3.40.50.10090">
    <property type="match status" value="2"/>
</dbReference>
<dbReference type="InterPro" id="IPR003754">
    <property type="entry name" value="4pyrrol_synth_uPrphyn_synth"/>
</dbReference>
<evidence type="ECO:0000313" key="2">
    <source>
        <dbReference type="EMBL" id="EET89919.1"/>
    </source>
</evidence>
<reference evidence="2 3" key="2">
    <citation type="journal article" date="2010" name="Proc. Natl. Acad. Sci. U.S.A.">
        <title>Enigmatic, ultrasmall, uncultivated Archaea.</title>
        <authorList>
            <person name="Baker B.J."/>
            <person name="Comolli L.R."/>
            <person name="Dick G.J."/>
            <person name="Hauser L.J."/>
            <person name="Hyatt D."/>
            <person name="Dill B.D."/>
            <person name="Land M.L."/>
            <person name="Verberkmoes N.C."/>
            <person name="Hettich R.L."/>
            <person name="Banfield J.F."/>
        </authorList>
    </citation>
    <scope>NUCLEOTIDE SEQUENCE [LARGE SCALE GENOMIC DNA]</scope>
    <source>
        <strain evidence="2">ARMAN-2</strain>
    </source>
</reference>
<dbReference type="CDD" id="cd06578">
    <property type="entry name" value="HemD"/>
    <property type="match status" value="1"/>
</dbReference>